<dbReference type="EC" id="2.7.7.3" evidence="4"/>
<dbReference type="GO" id="GO:0004595">
    <property type="term" value="F:pantetheine-phosphate adenylyltransferase activity"/>
    <property type="evidence" value="ECO:0007669"/>
    <property type="project" value="UniProtKB-EC"/>
</dbReference>
<dbReference type="PANTHER" id="PTHR43793">
    <property type="entry name" value="FAD SYNTHASE"/>
    <property type="match status" value="1"/>
</dbReference>
<dbReference type="Pfam" id="PF01467">
    <property type="entry name" value="CTP_transf_like"/>
    <property type="match status" value="1"/>
</dbReference>
<comment type="caution">
    <text evidence="4">The sequence shown here is derived from an EMBL/GenBank/DDBJ whole genome shotgun (WGS) entry which is preliminary data.</text>
</comment>
<keyword evidence="1 4" id="KW-0808">Transferase</keyword>
<dbReference type="Proteomes" id="UP000315289">
    <property type="component" value="Unassembled WGS sequence"/>
</dbReference>
<evidence type="ECO:0000259" key="3">
    <source>
        <dbReference type="Pfam" id="PF01467"/>
    </source>
</evidence>
<evidence type="ECO:0000256" key="1">
    <source>
        <dbReference type="ARBA" id="ARBA00022679"/>
    </source>
</evidence>
<keyword evidence="2 4" id="KW-0548">Nucleotidyltransferase</keyword>
<dbReference type="NCBIfam" id="TIGR00125">
    <property type="entry name" value="cyt_tran_rel"/>
    <property type="match status" value="1"/>
</dbReference>
<dbReference type="EMBL" id="VOAH01000004">
    <property type="protein sequence ID" value="TVP41265.1"/>
    <property type="molecule type" value="Genomic_DNA"/>
</dbReference>
<evidence type="ECO:0000313" key="5">
    <source>
        <dbReference type="Proteomes" id="UP000315289"/>
    </source>
</evidence>
<dbReference type="SUPFAM" id="SSF52374">
    <property type="entry name" value="Nucleotidylyl transferase"/>
    <property type="match status" value="1"/>
</dbReference>
<sequence length="163" mass="18032">MTSLLKKYDCVAMGGTFDILHSGHIELLKKSFEIGKLVIIGLSSDNFVKEKLKKKINNSFEVRKSNLVKIIGSEVGPSMYEITKLEDEFGPLMFSDRVDCMVGSTETSYKGTKVNEFRTKLGLPTIDIVSVGLKLAQDGLPISSSRIRASEIDQTGNILKNKK</sequence>
<name>A0A557SXD4_9ARCH</name>
<evidence type="ECO:0000256" key="2">
    <source>
        <dbReference type="ARBA" id="ARBA00022695"/>
    </source>
</evidence>
<gene>
    <name evidence="4" type="primary">coaD</name>
    <name evidence="4" type="ORF">NARC_40228</name>
</gene>
<dbReference type="Gene3D" id="3.40.50.620">
    <property type="entry name" value="HUPs"/>
    <property type="match status" value="1"/>
</dbReference>
<protein>
    <submittedName>
        <fullName evidence="4">Phosphopantetheine adenylyltransferase</fullName>
        <ecNumber evidence="4">2.7.7.3</ecNumber>
    </submittedName>
</protein>
<organism evidence="4 5">
    <name type="scientific">Candidatus Nitrosocosmicus arcticus</name>
    <dbReference type="NCBI Taxonomy" id="2035267"/>
    <lineage>
        <taxon>Archaea</taxon>
        <taxon>Nitrososphaerota</taxon>
        <taxon>Nitrososphaeria</taxon>
        <taxon>Nitrososphaerales</taxon>
        <taxon>Nitrososphaeraceae</taxon>
        <taxon>Candidatus Nitrosocosmicus</taxon>
    </lineage>
</organism>
<dbReference type="PANTHER" id="PTHR43793:SF1">
    <property type="entry name" value="FAD SYNTHASE"/>
    <property type="match status" value="1"/>
</dbReference>
<dbReference type="InterPro" id="IPR014729">
    <property type="entry name" value="Rossmann-like_a/b/a_fold"/>
</dbReference>
<evidence type="ECO:0000313" key="4">
    <source>
        <dbReference type="EMBL" id="TVP41265.1"/>
    </source>
</evidence>
<reference evidence="4 5" key="1">
    <citation type="journal article" date="2019" name="Front. Microbiol.">
        <title>Ammonia Oxidation by the Arctic Terrestrial Thaumarchaeote Candidatus Nitrosocosmicus arcticus Is Stimulated by Increasing Temperatures.</title>
        <authorList>
            <person name="Alves R.J.E."/>
            <person name="Kerou M."/>
            <person name="Zappe A."/>
            <person name="Bittner R."/>
            <person name="Abby S.S."/>
            <person name="Schmidt H.A."/>
            <person name="Pfeifer K."/>
            <person name="Schleper C."/>
        </authorList>
    </citation>
    <scope>NUCLEOTIDE SEQUENCE [LARGE SCALE GENOMIC DNA]</scope>
    <source>
        <strain evidence="4 5">Kfb</strain>
    </source>
</reference>
<dbReference type="NCBIfam" id="NF001985">
    <property type="entry name" value="PRK00777.1"/>
    <property type="match status" value="1"/>
</dbReference>
<accession>A0A557SXD4</accession>
<dbReference type="InterPro" id="IPR004821">
    <property type="entry name" value="Cyt_trans-like"/>
</dbReference>
<keyword evidence="5" id="KW-1185">Reference proteome</keyword>
<feature type="domain" description="Cytidyltransferase-like" evidence="3">
    <location>
        <begin position="13"/>
        <end position="149"/>
    </location>
</feature>
<proteinExistence type="predicted"/>
<dbReference type="InterPro" id="IPR050385">
    <property type="entry name" value="Archaeal_FAD_synthase"/>
</dbReference>
<dbReference type="AlphaFoldDB" id="A0A557SXD4"/>